<dbReference type="SUPFAM" id="SSF48452">
    <property type="entry name" value="TPR-like"/>
    <property type="match status" value="1"/>
</dbReference>
<evidence type="ECO:0008006" key="4">
    <source>
        <dbReference type="Google" id="ProtNLM"/>
    </source>
</evidence>
<dbReference type="PANTHER" id="PTHR36761">
    <property type="entry name" value="ORF03 PROTEIN"/>
    <property type="match status" value="1"/>
</dbReference>
<dbReference type="InterPro" id="IPR011990">
    <property type="entry name" value="TPR-like_helical_dom_sf"/>
</dbReference>
<keyword evidence="2" id="KW-1133">Transmembrane helix</keyword>
<dbReference type="EMBL" id="DSRU01000318">
    <property type="protein sequence ID" value="HFN00328.1"/>
    <property type="molecule type" value="Genomic_DNA"/>
</dbReference>
<gene>
    <name evidence="3" type="ORF">ENR64_21795</name>
</gene>
<accession>A0A7C3KHW5</accession>
<evidence type="ECO:0000256" key="2">
    <source>
        <dbReference type="SAM" id="Phobius"/>
    </source>
</evidence>
<dbReference type="Gene3D" id="1.25.40.10">
    <property type="entry name" value="Tetratricopeptide repeat domain"/>
    <property type="match status" value="1"/>
</dbReference>
<reference evidence="3" key="1">
    <citation type="journal article" date="2020" name="mSystems">
        <title>Genome- and Community-Level Interaction Insights into Carbon Utilization and Element Cycling Functions of Hydrothermarchaeota in Hydrothermal Sediment.</title>
        <authorList>
            <person name="Zhou Z."/>
            <person name="Liu Y."/>
            <person name="Xu W."/>
            <person name="Pan J."/>
            <person name="Luo Z.H."/>
            <person name="Li M."/>
        </authorList>
    </citation>
    <scope>NUCLEOTIDE SEQUENCE [LARGE SCALE GENOMIC DNA]</scope>
    <source>
        <strain evidence="3">SpSt-418</strain>
    </source>
</reference>
<keyword evidence="2" id="KW-0472">Membrane</keyword>
<dbReference type="PANTHER" id="PTHR36761:SF2">
    <property type="entry name" value="ORF03 PROTEIN"/>
    <property type="match status" value="1"/>
</dbReference>
<proteinExistence type="predicted"/>
<name>A0A7C3KHW5_9CYAN</name>
<feature type="transmembrane region" description="Helical" evidence="2">
    <location>
        <begin position="169"/>
        <end position="187"/>
    </location>
</feature>
<dbReference type="AlphaFoldDB" id="A0A7C3KHW5"/>
<evidence type="ECO:0000313" key="3">
    <source>
        <dbReference type="EMBL" id="HFN00328.1"/>
    </source>
</evidence>
<keyword evidence="2" id="KW-0812">Transmembrane</keyword>
<organism evidence="3">
    <name type="scientific">Oscillatoriales cyanobacterium SpSt-418</name>
    <dbReference type="NCBI Taxonomy" id="2282169"/>
    <lineage>
        <taxon>Bacteria</taxon>
        <taxon>Bacillati</taxon>
        <taxon>Cyanobacteriota</taxon>
        <taxon>Cyanophyceae</taxon>
        <taxon>Oscillatoriophycideae</taxon>
        <taxon>Oscillatoriales</taxon>
    </lineage>
</organism>
<protein>
    <recommendedName>
        <fullName evidence="4">Tetratricopeptide repeat protein</fullName>
    </recommendedName>
</protein>
<feature type="region of interest" description="Disordered" evidence="1">
    <location>
        <begin position="132"/>
        <end position="159"/>
    </location>
</feature>
<evidence type="ECO:0000256" key="1">
    <source>
        <dbReference type="SAM" id="MobiDB-lite"/>
    </source>
</evidence>
<comment type="caution">
    <text evidence="3">The sequence shown here is derived from an EMBL/GenBank/DDBJ whole genome shotgun (WGS) entry which is preliminary data.</text>
</comment>
<sequence>MSSSTEPPNQPSTADSREQARQYLQAGKLAFERGDYRQSVQQLEQAKALVNPATRFGGEIQIWLVTAYEAAGEQSQALDLCRLLVRHADYQTRKQGKRLLYILEAPKLKMRPEWLTEIPDLSNLSENDQAGIATSRYTNAKPRRPAEPKPFTLPEPPDPNLVNTRDNQFVWVALGLVALILSGLFWLSQT</sequence>